<dbReference type="RefSeq" id="WP_031417348.1">
    <property type="nucleotide sequence ID" value="NZ_CP014644.1"/>
</dbReference>
<name>A0A6H0A1S8_LYSSH</name>
<reference evidence="1" key="1">
    <citation type="submission" date="2020-02" db="EMBL/GenBank/DDBJ databases">
        <authorList>
            <person name="Hu X."/>
            <person name="Yuan Z."/>
            <person name="Cheng J."/>
            <person name="Geng P."/>
        </authorList>
    </citation>
    <scope>NUCLEOTIDE SEQUENCE</scope>
    <source>
        <strain evidence="1">SSII-1</strain>
        <plasmid evidence="1">pSSII-1</plasmid>
    </source>
</reference>
<evidence type="ECO:0000313" key="1">
    <source>
        <dbReference type="EMBL" id="QIS31269.1"/>
    </source>
</evidence>
<dbReference type="EMBL" id="MT075580">
    <property type="protein sequence ID" value="QIS31269.1"/>
    <property type="molecule type" value="Genomic_DNA"/>
</dbReference>
<geneLocation type="plasmid" evidence="1">
    <name>pSSII-1</name>
</geneLocation>
<dbReference type="AlphaFoldDB" id="A0A6H0A1S8"/>
<organism evidence="1">
    <name type="scientific">Lysinibacillus sphaericus</name>
    <name type="common">Bacillus sphaericus</name>
    <dbReference type="NCBI Taxonomy" id="1421"/>
    <lineage>
        <taxon>Bacteria</taxon>
        <taxon>Bacillati</taxon>
        <taxon>Bacillota</taxon>
        <taxon>Bacilli</taxon>
        <taxon>Bacillales</taxon>
        <taxon>Bacillaceae</taxon>
        <taxon>Lysinibacillus</taxon>
    </lineage>
</organism>
<accession>A0A6H0A1S8</accession>
<proteinExistence type="predicted"/>
<sequence>MEKEQVKGYSIQEITELLGVVEMTVYQYIKKGLLEEVDQPNLKYTINGQRLFTVESVEALKDKMTVGKDYISLNAYAKQNGINQIVLKKLIAENDIDIPKGTQGLREVFLITPDIKAQLDKLVLENSFTHFKTKSKYYNSKYDIALLQSFVDTEGKAFRIVKNGAKWGVYEETGFTQFECLDGLKPLYSIHKPTVNALSMYVYFKIPNEDKNRYNYVDAIYATFGIENAQLLLTDTQIAVRVKVSSWSMSEDDKHLENLLTLNQYASNGELIYIDNILSVESTDKRVVVILPKDIHSKLSKHAKDQKITDSKAAQQIILDYFENR</sequence>
<evidence type="ECO:0008006" key="2">
    <source>
        <dbReference type="Google" id="ProtNLM"/>
    </source>
</evidence>
<protein>
    <recommendedName>
        <fullName evidence="2">DNA-binding protein</fullName>
    </recommendedName>
</protein>
<keyword evidence="1" id="KW-0614">Plasmid</keyword>